<dbReference type="SMART" id="SM00450">
    <property type="entry name" value="RHOD"/>
    <property type="match status" value="1"/>
</dbReference>
<dbReference type="InterPro" id="IPR050229">
    <property type="entry name" value="GlpE_sulfurtransferase"/>
</dbReference>
<proteinExistence type="predicted"/>
<reference evidence="4" key="1">
    <citation type="submission" date="2017-08" db="EMBL/GenBank/DDBJ databases">
        <authorList>
            <person name="Grouzdev D.S."/>
            <person name="Gaisin V.A."/>
            <person name="Rysina M.S."/>
            <person name="Gorlenko V.M."/>
        </authorList>
    </citation>
    <scope>NUCLEOTIDE SEQUENCE [LARGE SCALE GENOMIC DNA]</scope>
    <source>
        <strain evidence="4">Kir15-3F</strain>
    </source>
</reference>
<dbReference type="OrthoDB" id="157304at2"/>
<dbReference type="InterPro" id="IPR036873">
    <property type="entry name" value="Rhodanese-like_dom_sf"/>
</dbReference>
<dbReference type="EMBL" id="NQWI01000017">
    <property type="protein sequence ID" value="PDW04000.1"/>
    <property type="molecule type" value="Genomic_DNA"/>
</dbReference>
<dbReference type="AlphaFoldDB" id="A0A2A6RMB6"/>
<organism evidence="3 4">
    <name type="scientific">Candidatus Viridilinea mediisalina</name>
    <dbReference type="NCBI Taxonomy" id="2024553"/>
    <lineage>
        <taxon>Bacteria</taxon>
        <taxon>Bacillati</taxon>
        <taxon>Chloroflexota</taxon>
        <taxon>Chloroflexia</taxon>
        <taxon>Chloroflexales</taxon>
        <taxon>Chloroflexineae</taxon>
        <taxon>Oscillochloridaceae</taxon>
        <taxon>Candidatus Viridilinea</taxon>
    </lineage>
</organism>
<dbReference type="InterPro" id="IPR001763">
    <property type="entry name" value="Rhodanese-like_dom"/>
</dbReference>
<dbReference type="Pfam" id="PF00581">
    <property type="entry name" value="Rhodanese"/>
    <property type="match status" value="1"/>
</dbReference>
<evidence type="ECO:0000259" key="2">
    <source>
        <dbReference type="PROSITE" id="PS50206"/>
    </source>
</evidence>
<keyword evidence="1" id="KW-0812">Transmembrane</keyword>
<evidence type="ECO:0000313" key="4">
    <source>
        <dbReference type="Proteomes" id="UP000220527"/>
    </source>
</evidence>
<comment type="caution">
    <text evidence="3">The sequence shown here is derived from an EMBL/GenBank/DDBJ whole genome shotgun (WGS) entry which is preliminary data.</text>
</comment>
<feature type="domain" description="Rhodanese" evidence="2">
    <location>
        <begin position="89"/>
        <end position="179"/>
    </location>
</feature>
<keyword evidence="4" id="KW-1185">Reference proteome</keyword>
<gene>
    <name evidence="3" type="ORF">CJ255_05940</name>
</gene>
<dbReference type="PANTHER" id="PTHR43031:SF1">
    <property type="entry name" value="PYRIDINE NUCLEOTIDE-DISULPHIDE OXIDOREDUCTASE"/>
    <property type="match status" value="1"/>
</dbReference>
<accession>A0A2A6RMB6</accession>
<feature type="transmembrane region" description="Helical" evidence="1">
    <location>
        <begin position="20"/>
        <end position="40"/>
    </location>
</feature>
<dbReference type="Proteomes" id="UP000220527">
    <property type="component" value="Unassembled WGS sequence"/>
</dbReference>
<keyword evidence="1" id="KW-0472">Membrane</keyword>
<protein>
    <recommendedName>
        <fullName evidence="2">Rhodanese domain-containing protein</fullName>
    </recommendedName>
</protein>
<evidence type="ECO:0000256" key="1">
    <source>
        <dbReference type="SAM" id="Phobius"/>
    </source>
</evidence>
<dbReference type="RefSeq" id="WP_097643171.1">
    <property type="nucleotide sequence ID" value="NZ_NQWI01000017.1"/>
</dbReference>
<name>A0A2A6RMB6_9CHLR</name>
<dbReference type="PANTHER" id="PTHR43031">
    <property type="entry name" value="FAD-DEPENDENT OXIDOREDUCTASE"/>
    <property type="match status" value="1"/>
</dbReference>
<keyword evidence="1" id="KW-1133">Transmembrane helix</keyword>
<dbReference type="SUPFAM" id="SSF52821">
    <property type="entry name" value="Rhodanese/Cell cycle control phosphatase"/>
    <property type="match status" value="1"/>
</dbReference>
<dbReference type="Gene3D" id="3.40.250.10">
    <property type="entry name" value="Rhodanese-like domain"/>
    <property type="match status" value="1"/>
</dbReference>
<evidence type="ECO:0000313" key="3">
    <source>
        <dbReference type="EMBL" id="PDW04000.1"/>
    </source>
</evidence>
<dbReference type="PROSITE" id="PS50206">
    <property type="entry name" value="RHODANESE_3"/>
    <property type="match status" value="1"/>
</dbReference>
<sequence>MPVTTDEEEQEVVTKGRRSWLPLALVGGLVLMAALVALLLTGGVDGLRPPVAATALPVAEEEVPSHGGLNPDGPVVLVISPSEAHAHFDAGTALFIDVRMGNDFRAGHIPGALTITSRELETLLEQVPEGVVLIAYGDAVRPDSGMRGAQIFMELGYPPMLALEGGFQAWEAAGYPVER</sequence>